<evidence type="ECO:0000313" key="5">
    <source>
        <dbReference type="Proteomes" id="UP000184546"/>
    </source>
</evidence>
<dbReference type="OMA" id="PQGRMTT"/>
<dbReference type="VEuPathDB" id="FungiDB:ASPACDRAFT_76709"/>
<evidence type="ECO:0000256" key="1">
    <source>
        <dbReference type="ARBA" id="ARBA00022630"/>
    </source>
</evidence>
<dbReference type="CDD" id="cd04730">
    <property type="entry name" value="NPD_like"/>
    <property type="match status" value="1"/>
</dbReference>
<dbReference type="PANTHER" id="PTHR32332:SF34">
    <property type="entry name" value="2-NITROPROPANE DIOXYGENASE FAMILY, PUTATIVE-RELATED"/>
    <property type="match status" value="1"/>
</dbReference>
<evidence type="ECO:0000313" key="4">
    <source>
        <dbReference type="EMBL" id="OJK02308.1"/>
    </source>
</evidence>
<keyword evidence="2" id="KW-0288">FMN</keyword>
<keyword evidence="3" id="KW-0560">Oxidoreductase</keyword>
<dbReference type="SUPFAM" id="SSF51412">
    <property type="entry name" value="Inosine monophosphate dehydrogenase (IMPDH)"/>
    <property type="match status" value="1"/>
</dbReference>
<dbReference type="STRING" id="690307.A0A1L9X2A2"/>
<keyword evidence="5" id="KW-1185">Reference proteome</keyword>
<dbReference type="InterPro" id="IPR013785">
    <property type="entry name" value="Aldolase_TIM"/>
</dbReference>
<dbReference type="Pfam" id="PF03060">
    <property type="entry name" value="NMO"/>
    <property type="match status" value="1"/>
</dbReference>
<organism evidence="4 5">
    <name type="scientific">Aspergillus aculeatus (strain ATCC 16872 / CBS 172.66 / WB 5094)</name>
    <dbReference type="NCBI Taxonomy" id="690307"/>
    <lineage>
        <taxon>Eukaryota</taxon>
        <taxon>Fungi</taxon>
        <taxon>Dikarya</taxon>
        <taxon>Ascomycota</taxon>
        <taxon>Pezizomycotina</taxon>
        <taxon>Eurotiomycetes</taxon>
        <taxon>Eurotiomycetidae</taxon>
        <taxon>Eurotiales</taxon>
        <taxon>Aspergillaceae</taxon>
        <taxon>Aspergillus</taxon>
        <taxon>Aspergillus subgen. Circumdati</taxon>
    </lineage>
</organism>
<name>A0A1L9X2A2_ASPA1</name>
<evidence type="ECO:0000256" key="3">
    <source>
        <dbReference type="ARBA" id="ARBA00023002"/>
    </source>
</evidence>
<evidence type="ECO:0000256" key="2">
    <source>
        <dbReference type="ARBA" id="ARBA00022643"/>
    </source>
</evidence>
<dbReference type="Gene3D" id="3.20.20.70">
    <property type="entry name" value="Aldolase class I"/>
    <property type="match status" value="1"/>
</dbReference>
<proteinExistence type="predicted"/>
<dbReference type="EMBL" id="KV878973">
    <property type="protein sequence ID" value="OJK02308.1"/>
    <property type="molecule type" value="Genomic_DNA"/>
</dbReference>
<dbReference type="AlphaFoldDB" id="A0A1L9X2A2"/>
<gene>
    <name evidence="4" type="ORF">ASPACDRAFT_76709</name>
</gene>
<keyword evidence="1" id="KW-0285">Flavoprotein</keyword>
<dbReference type="GO" id="GO:0018580">
    <property type="term" value="F:nitronate monooxygenase activity"/>
    <property type="evidence" value="ECO:0007669"/>
    <property type="project" value="InterPro"/>
</dbReference>
<dbReference type="PANTHER" id="PTHR32332">
    <property type="entry name" value="2-NITROPROPANE DIOXYGENASE"/>
    <property type="match status" value="1"/>
</dbReference>
<dbReference type="GeneID" id="30978575"/>
<dbReference type="Proteomes" id="UP000184546">
    <property type="component" value="Unassembled WGS sequence"/>
</dbReference>
<dbReference type="RefSeq" id="XP_020058647.1">
    <property type="nucleotide sequence ID" value="XM_020204761.1"/>
</dbReference>
<dbReference type="OrthoDB" id="2349068at2759"/>
<sequence length="378" mass="40137">MAGPRSIHQLYPWTQSPLIVSAPMRDVSGPALAVAVSGAGGLGFIAGGDDVSNLESKLVEAQRLVAARKARNLSPDQNRVLLHDDSTLPVGVGVINWGADLDVALPLIVKYRPCAVWLFAPSTSAADQVPWVEKIRAETDGKVSIWVQVGSVQDAMDAATQLRPDVLVAQGSDGGGHGLANSASVLVLVPELIDQLHATTTTTTINSGPDSSSPTIVPKIVAAGGLVDGRGAAAAFTLGAEAIVMGTRFLASFEADVPKEYQEAVVLTTDGGLNTIRSRVFDSARGTVKWPSKYQARGVVNRTYTDFQAGKVTESASYDQYQEALSHEKEKYGPHGKIDTFFGTGVGLVREILPAAEIVRRIRQETESILRSDRLSKL</sequence>
<reference evidence="5" key="1">
    <citation type="journal article" date="2017" name="Genome Biol.">
        <title>Comparative genomics reveals high biological diversity and specific adaptations in the industrially and medically important fungal genus Aspergillus.</title>
        <authorList>
            <person name="de Vries R.P."/>
            <person name="Riley R."/>
            <person name="Wiebenga A."/>
            <person name="Aguilar-Osorio G."/>
            <person name="Amillis S."/>
            <person name="Uchima C.A."/>
            <person name="Anderluh G."/>
            <person name="Asadollahi M."/>
            <person name="Askin M."/>
            <person name="Barry K."/>
            <person name="Battaglia E."/>
            <person name="Bayram O."/>
            <person name="Benocci T."/>
            <person name="Braus-Stromeyer S.A."/>
            <person name="Caldana C."/>
            <person name="Canovas D."/>
            <person name="Cerqueira G.C."/>
            <person name="Chen F."/>
            <person name="Chen W."/>
            <person name="Choi C."/>
            <person name="Clum A."/>
            <person name="Dos Santos R.A."/>
            <person name="Damasio A.R."/>
            <person name="Diallinas G."/>
            <person name="Emri T."/>
            <person name="Fekete E."/>
            <person name="Flipphi M."/>
            <person name="Freyberg S."/>
            <person name="Gallo A."/>
            <person name="Gournas C."/>
            <person name="Habgood R."/>
            <person name="Hainaut M."/>
            <person name="Harispe M.L."/>
            <person name="Henrissat B."/>
            <person name="Hilden K.S."/>
            <person name="Hope R."/>
            <person name="Hossain A."/>
            <person name="Karabika E."/>
            <person name="Karaffa L."/>
            <person name="Karanyi Z."/>
            <person name="Krasevec N."/>
            <person name="Kuo A."/>
            <person name="Kusch H."/>
            <person name="LaButti K."/>
            <person name="Lagendijk E.L."/>
            <person name="Lapidus A."/>
            <person name="Levasseur A."/>
            <person name="Lindquist E."/>
            <person name="Lipzen A."/>
            <person name="Logrieco A.F."/>
            <person name="MacCabe A."/>
            <person name="Maekelae M.R."/>
            <person name="Malavazi I."/>
            <person name="Melin P."/>
            <person name="Meyer V."/>
            <person name="Mielnichuk N."/>
            <person name="Miskei M."/>
            <person name="Molnar A.P."/>
            <person name="Mule G."/>
            <person name="Ngan C.Y."/>
            <person name="Orejas M."/>
            <person name="Orosz E."/>
            <person name="Ouedraogo J.P."/>
            <person name="Overkamp K.M."/>
            <person name="Park H.-S."/>
            <person name="Perrone G."/>
            <person name="Piumi F."/>
            <person name="Punt P.J."/>
            <person name="Ram A.F."/>
            <person name="Ramon A."/>
            <person name="Rauscher S."/>
            <person name="Record E."/>
            <person name="Riano-Pachon D.M."/>
            <person name="Robert V."/>
            <person name="Roehrig J."/>
            <person name="Ruller R."/>
            <person name="Salamov A."/>
            <person name="Salih N.S."/>
            <person name="Samson R.A."/>
            <person name="Sandor E."/>
            <person name="Sanguinetti M."/>
            <person name="Schuetze T."/>
            <person name="Sepcic K."/>
            <person name="Shelest E."/>
            <person name="Sherlock G."/>
            <person name="Sophianopoulou V."/>
            <person name="Squina F.M."/>
            <person name="Sun H."/>
            <person name="Susca A."/>
            <person name="Todd R.B."/>
            <person name="Tsang A."/>
            <person name="Unkles S.E."/>
            <person name="van de Wiele N."/>
            <person name="van Rossen-Uffink D."/>
            <person name="Oliveira J.V."/>
            <person name="Vesth T.C."/>
            <person name="Visser J."/>
            <person name="Yu J.-H."/>
            <person name="Zhou M."/>
            <person name="Andersen M.R."/>
            <person name="Archer D.B."/>
            <person name="Baker S.E."/>
            <person name="Benoit I."/>
            <person name="Brakhage A.A."/>
            <person name="Braus G.H."/>
            <person name="Fischer R."/>
            <person name="Frisvad J.C."/>
            <person name="Goldman G.H."/>
            <person name="Houbraken J."/>
            <person name="Oakley B."/>
            <person name="Pocsi I."/>
            <person name="Scazzocchio C."/>
            <person name="Seiboth B."/>
            <person name="vanKuyk P.A."/>
            <person name="Wortman J."/>
            <person name="Dyer P.S."/>
            <person name="Grigoriev I.V."/>
        </authorList>
    </citation>
    <scope>NUCLEOTIDE SEQUENCE [LARGE SCALE GENOMIC DNA]</scope>
    <source>
        <strain evidence="5">ATCC 16872 / CBS 172.66 / WB 5094</strain>
    </source>
</reference>
<dbReference type="InterPro" id="IPR004136">
    <property type="entry name" value="NMO"/>
</dbReference>
<accession>A0A1L9X2A2</accession>
<protein>
    <submittedName>
        <fullName evidence="4">Uncharacterized protein</fullName>
    </submittedName>
</protein>